<dbReference type="RefSeq" id="WP_131565518.1">
    <property type="nucleotide sequence ID" value="NZ_JAINFK010000001.1"/>
</dbReference>
<keyword evidence="6 11" id="KW-0288">FMN</keyword>
<dbReference type="InterPro" id="IPR001295">
    <property type="entry name" value="Dihydroorotate_DH_CS"/>
</dbReference>
<keyword evidence="5 11" id="KW-0285">Flavoprotein</keyword>
<dbReference type="HAMAP" id="MF_00225">
    <property type="entry name" value="DHO_dh_type2"/>
    <property type="match status" value="1"/>
</dbReference>
<dbReference type="PANTHER" id="PTHR48109">
    <property type="entry name" value="DIHYDROOROTATE DEHYDROGENASE (QUINONE), MITOCHONDRIAL-RELATED"/>
    <property type="match status" value="1"/>
</dbReference>
<keyword evidence="8 11" id="KW-0560">Oxidoreductase</keyword>
<evidence type="ECO:0000256" key="4">
    <source>
        <dbReference type="ARBA" id="ARBA00005359"/>
    </source>
</evidence>
<proteinExistence type="inferred from homology"/>
<dbReference type="Pfam" id="PF01180">
    <property type="entry name" value="DHO_dh"/>
    <property type="match status" value="1"/>
</dbReference>
<dbReference type="PROSITE" id="PS00912">
    <property type="entry name" value="DHODEHASE_2"/>
    <property type="match status" value="1"/>
</dbReference>
<dbReference type="UniPathway" id="UPA00070">
    <property type="reaction ID" value="UER00946"/>
</dbReference>
<feature type="binding site" evidence="11">
    <location>
        <position position="217"/>
    </location>
    <ligand>
        <name>FMN</name>
        <dbReference type="ChEBI" id="CHEBI:58210"/>
    </ligand>
</feature>
<comment type="similarity">
    <text evidence="4 11">Belongs to the dihydroorotate dehydrogenase family. Type 2 subfamily.</text>
</comment>
<comment type="subcellular location">
    <subcellularLocation>
        <location evidence="11">Cell membrane</location>
        <topology evidence="11">Peripheral membrane protein</topology>
    </subcellularLocation>
    <subcellularLocation>
        <location evidence="2">Membrane</location>
    </subcellularLocation>
</comment>
<feature type="binding site" evidence="11">
    <location>
        <begin position="112"/>
        <end position="116"/>
    </location>
    <ligand>
        <name>substrate</name>
    </ligand>
</feature>
<feature type="domain" description="Dihydroorotate dehydrogenase catalytic" evidence="12">
    <location>
        <begin position="46"/>
        <end position="338"/>
    </location>
</feature>
<name>A0A4R0PFX4_9HYPH</name>
<feature type="binding site" evidence="11">
    <location>
        <position position="87"/>
    </location>
    <ligand>
        <name>FMN</name>
        <dbReference type="ChEBI" id="CHEBI:58210"/>
    </ligand>
</feature>
<keyword evidence="7 11" id="KW-0665">Pyrimidine biosynthesis</keyword>
<feature type="binding site" evidence="11">
    <location>
        <position position="172"/>
    </location>
    <ligand>
        <name>FMN</name>
        <dbReference type="ChEBI" id="CHEBI:58210"/>
    </ligand>
</feature>
<dbReference type="SUPFAM" id="SSF51395">
    <property type="entry name" value="FMN-linked oxidoreductases"/>
    <property type="match status" value="1"/>
</dbReference>
<dbReference type="InterPro" id="IPR005719">
    <property type="entry name" value="Dihydroorotate_DH_2"/>
</dbReference>
<keyword evidence="11" id="KW-1003">Cell membrane</keyword>
<evidence type="ECO:0000256" key="2">
    <source>
        <dbReference type="ARBA" id="ARBA00004370"/>
    </source>
</evidence>
<dbReference type="OrthoDB" id="9802377at2"/>
<dbReference type="NCBIfam" id="NF003645">
    <property type="entry name" value="PRK05286.1-2"/>
    <property type="match status" value="1"/>
</dbReference>
<evidence type="ECO:0000256" key="7">
    <source>
        <dbReference type="ARBA" id="ARBA00022975"/>
    </source>
</evidence>
<dbReference type="Gene3D" id="3.20.20.70">
    <property type="entry name" value="Aldolase class I"/>
    <property type="match status" value="1"/>
</dbReference>
<gene>
    <name evidence="11" type="primary">pyrD</name>
    <name evidence="13" type="ORF">E0D97_03785</name>
</gene>
<dbReference type="InterPro" id="IPR013785">
    <property type="entry name" value="Aldolase_TIM"/>
</dbReference>
<evidence type="ECO:0000256" key="6">
    <source>
        <dbReference type="ARBA" id="ARBA00022643"/>
    </source>
</evidence>
<comment type="subunit">
    <text evidence="11">Monomer.</text>
</comment>
<feature type="binding site" evidence="11">
    <location>
        <begin position="63"/>
        <end position="67"/>
    </location>
    <ligand>
        <name>FMN</name>
        <dbReference type="ChEBI" id="CHEBI:58210"/>
    </ligand>
</feature>
<feature type="binding site" evidence="11">
    <location>
        <position position="245"/>
    </location>
    <ligand>
        <name>FMN</name>
        <dbReference type="ChEBI" id="CHEBI:58210"/>
    </ligand>
</feature>
<feature type="binding site" evidence="11">
    <location>
        <position position="141"/>
    </location>
    <ligand>
        <name>FMN</name>
        <dbReference type="ChEBI" id="CHEBI:58210"/>
    </ligand>
</feature>
<comment type="pathway">
    <text evidence="3 11">Pyrimidine metabolism; UMP biosynthesis via de novo pathway; orotate from (S)-dihydroorotate (quinone route): step 1/1.</text>
</comment>
<protein>
    <recommendedName>
        <fullName evidence="11">Dihydroorotate dehydrogenase (quinone)</fullName>
        <ecNumber evidence="11">1.3.5.2</ecNumber>
    </recommendedName>
    <alternativeName>
        <fullName evidence="11">DHOdehase</fullName>
        <shortName evidence="11">DHOD</shortName>
        <shortName evidence="11">DHODase</shortName>
    </alternativeName>
    <alternativeName>
        <fullName evidence="11">Dihydroorotate oxidase</fullName>
    </alternativeName>
</protein>
<dbReference type="GO" id="GO:0005737">
    <property type="term" value="C:cytoplasm"/>
    <property type="evidence" value="ECO:0007669"/>
    <property type="project" value="InterPro"/>
</dbReference>
<evidence type="ECO:0000256" key="10">
    <source>
        <dbReference type="ARBA" id="ARBA00048639"/>
    </source>
</evidence>
<dbReference type="InterPro" id="IPR050074">
    <property type="entry name" value="DHO_dehydrogenase"/>
</dbReference>
<organism evidence="13 14">
    <name type="scientific">Oricola cellulosilytica</name>
    <dbReference type="NCBI Taxonomy" id="1429082"/>
    <lineage>
        <taxon>Bacteria</taxon>
        <taxon>Pseudomonadati</taxon>
        <taxon>Pseudomonadota</taxon>
        <taxon>Alphaproteobacteria</taxon>
        <taxon>Hyphomicrobiales</taxon>
        <taxon>Ahrensiaceae</taxon>
        <taxon>Oricola</taxon>
    </lineage>
</organism>
<dbReference type="EC" id="1.3.5.2" evidence="11"/>
<evidence type="ECO:0000256" key="9">
    <source>
        <dbReference type="ARBA" id="ARBA00023136"/>
    </source>
</evidence>
<dbReference type="GO" id="GO:0005886">
    <property type="term" value="C:plasma membrane"/>
    <property type="evidence" value="ECO:0007669"/>
    <property type="project" value="UniProtKB-SubCell"/>
</dbReference>
<dbReference type="InterPro" id="IPR005720">
    <property type="entry name" value="Dihydroorotate_DH_cat"/>
</dbReference>
<comment type="caution">
    <text evidence="13">The sequence shown here is derived from an EMBL/GenBank/DDBJ whole genome shotgun (WGS) entry which is preliminary data.</text>
</comment>
<evidence type="ECO:0000256" key="8">
    <source>
        <dbReference type="ARBA" id="ARBA00023002"/>
    </source>
</evidence>
<feature type="active site" description="Nucleophile" evidence="11">
    <location>
        <position position="175"/>
    </location>
</feature>
<dbReference type="GO" id="GO:0006207">
    <property type="term" value="P:'de novo' pyrimidine nucleobase biosynthetic process"/>
    <property type="evidence" value="ECO:0007669"/>
    <property type="project" value="UniProtKB-UniRule"/>
</dbReference>
<dbReference type="CDD" id="cd04738">
    <property type="entry name" value="DHOD_2_like"/>
    <property type="match status" value="1"/>
</dbReference>
<reference evidence="13 14" key="1">
    <citation type="journal article" date="2015" name="Antonie Van Leeuwenhoek">
        <title>Oricola cellulosilytica gen. nov., sp. nov., a cellulose-degrading bacterium of the family Phyllobacteriaceae isolated from surface seashore water, and emended descriptions of Mesorhizobium loti and Phyllobacterium myrsinacearum.</title>
        <authorList>
            <person name="Hameed A."/>
            <person name="Shahina M."/>
            <person name="Lai W.A."/>
            <person name="Lin S.Y."/>
            <person name="Young L.S."/>
            <person name="Liu Y.C."/>
            <person name="Hsu Y.H."/>
            <person name="Young C.C."/>
        </authorList>
    </citation>
    <scope>NUCLEOTIDE SEQUENCE [LARGE SCALE GENOMIC DNA]</scope>
    <source>
        <strain evidence="13 14">KCTC 52183</strain>
    </source>
</reference>
<comment type="catalytic activity">
    <reaction evidence="10 11">
        <text>(S)-dihydroorotate + a quinone = orotate + a quinol</text>
        <dbReference type="Rhea" id="RHEA:30187"/>
        <dbReference type="ChEBI" id="CHEBI:24646"/>
        <dbReference type="ChEBI" id="CHEBI:30839"/>
        <dbReference type="ChEBI" id="CHEBI:30864"/>
        <dbReference type="ChEBI" id="CHEBI:132124"/>
        <dbReference type="EC" id="1.3.5.2"/>
    </reaction>
</comment>
<dbReference type="AlphaFoldDB" id="A0A4R0PFX4"/>
<accession>A0A4R0PFX4</accession>
<dbReference type="PANTHER" id="PTHR48109:SF4">
    <property type="entry name" value="DIHYDROOROTATE DEHYDROGENASE (QUINONE), MITOCHONDRIAL"/>
    <property type="match status" value="1"/>
</dbReference>
<feature type="binding site" evidence="11">
    <location>
        <begin position="246"/>
        <end position="247"/>
    </location>
    <ligand>
        <name>substrate</name>
    </ligand>
</feature>
<dbReference type="GO" id="GO:0106430">
    <property type="term" value="F:dihydroorotate dehydrogenase (quinone) activity"/>
    <property type="evidence" value="ECO:0007669"/>
    <property type="project" value="UniProtKB-EC"/>
</dbReference>
<feature type="binding site" evidence="11">
    <location>
        <position position="67"/>
    </location>
    <ligand>
        <name>substrate</name>
    </ligand>
</feature>
<dbReference type="GO" id="GO:0044205">
    <property type="term" value="P:'de novo' UMP biosynthetic process"/>
    <property type="evidence" value="ECO:0007669"/>
    <property type="project" value="UniProtKB-UniRule"/>
</dbReference>
<dbReference type="EMBL" id="SJST01000001">
    <property type="protein sequence ID" value="TCD16551.1"/>
    <property type="molecule type" value="Genomic_DNA"/>
</dbReference>
<evidence type="ECO:0000313" key="14">
    <source>
        <dbReference type="Proteomes" id="UP000291301"/>
    </source>
</evidence>
<evidence type="ECO:0000256" key="3">
    <source>
        <dbReference type="ARBA" id="ARBA00005161"/>
    </source>
</evidence>
<evidence type="ECO:0000256" key="11">
    <source>
        <dbReference type="HAMAP-Rule" id="MF_00225"/>
    </source>
</evidence>
<feature type="binding site" evidence="11">
    <location>
        <begin position="316"/>
        <end position="317"/>
    </location>
    <ligand>
        <name>FMN</name>
        <dbReference type="ChEBI" id="CHEBI:58210"/>
    </ligand>
</feature>
<feature type="binding site" evidence="11">
    <location>
        <position position="295"/>
    </location>
    <ligand>
        <name>FMN</name>
        <dbReference type="ChEBI" id="CHEBI:58210"/>
    </ligand>
</feature>
<comment type="function">
    <text evidence="1 11">Catalyzes the conversion of dihydroorotate to orotate with quinone as electron acceptor.</text>
</comment>
<comment type="cofactor">
    <cofactor evidence="11">
        <name>FMN</name>
        <dbReference type="ChEBI" id="CHEBI:58210"/>
    </cofactor>
    <text evidence="11">Binds 1 FMN per subunit.</text>
</comment>
<evidence type="ECO:0000256" key="5">
    <source>
        <dbReference type="ARBA" id="ARBA00022630"/>
    </source>
</evidence>
<dbReference type="Proteomes" id="UP000291301">
    <property type="component" value="Unassembled WGS sequence"/>
</dbReference>
<evidence type="ECO:0000259" key="12">
    <source>
        <dbReference type="Pfam" id="PF01180"/>
    </source>
</evidence>
<feature type="binding site" evidence="11">
    <location>
        <position position="172"/>
    </location>
    <ligand>
        <name>substrate</name>
    </ligand>
</feature>
<evidence type="ECO:0000313" key="13">
    <source>
        <dbReference type="EMBL" id="TCD16551.1"/>
    </source>
</evidence>
<dbReference type="NCBIfam" id="NF003652">
    <property type="entry name" value="PRK05286.2-5"/>
    <property type="match status" value="1"/>
</dbReference>
<dbReference type="PROSITE" id="PS00911">
    <property type="entry name" value="DHODEHASE_1"/>
    <property type="match status" value="1"/>
</dbReference>
<evidence type="ECO:0000256" key="1">
    <source>
        <dbReference type="ARBA" id="ARBA00003125"/>
    </source>
</evidence>
<dbReference type="NCBIfam" id="TIGR01036">
    <property type="entry name" value="pyrD_sub2"/>
    <property type="match status" value="1"/>
</dbReference>
<sequence length="364" mass="38391">MLSHLAETAGRWLAFRFEPETAHRLAIRTLKSGAPVVRSVHRDPRLSVSVNGLTVPNPLGVAAGFDKNAEVPDALLAAGFGFAEIGTVTPLPQSGNPKPRVFRLPEDRAVINRLGFNNEGHAAALARLQARNGRPGLVGVNIGANKDSGDRAGDYVSGLERFYGLASYFTVNISSPNTPGLRDLQGRAQLAELLSRIAEKRAELSETQSRIVPVLLKVAPDITEEGLDDIVAEVLAHGLDGMIVSNTTLARPGLRSDPGEAGGLSGRPLFERSTIVLAKTRERIGGEALLIGAGGVDTAQSALAKIEAGADLVQLYTGMIYRGPGIANAINQELSEVLDKTGAPSINDLIGTKTEDWAAKPIPA</sequence>
<keyword evidence="9 11" id="KW-0472">Membrane</keyword>
<feature type="binding site" evidence="11">
    <location>
        <position position="177"/>
    </location>
    <ligand>
        <name>substrate</name>
    </ligand>
</feature>
<feature type="binding site" evidence="11">
    <location>
        <position position="266"/>
    </location>
    <ligand>
        <name>FMN</name>
        <dbReference type="ChEBI" id="CHEBI:58210"/>
    </ligand>
</feature>
<keyword evidence="14" id="KW-1185">Reference proteome</keyword>